<protein>
    <submittedName>
        <fullName evidence="2">Uncharacterized protein</fullName>
    </submittedName>
</protein>
<gene>
    <name evidence="2" type="ORF">chiPu_0011074</name>
</gene>
<reference evidence="2 3" key="1">
    <citation type="journal article" date="2018" name="Nat. Ecol. Evol.">
        <title>Shark genomes provide insights into elasmobranch evolution and the origin of vertebrates.</title>
        <authorList>
            <person name="Hara Y"/>
            <person name="Yamaguchi K"/>
            <person name="Onimaru K"/>
            <person name="Kadota M"/>
            <person name="Koyanagi M"/>
            <person name="Keeley SD"/>
            <person name="Tatsumi K"/>
            <person name="Tanaka K"/>
            <person name="Motone F"/>
            <person name="Kageyama Y"/>
            <person name="Nozu R"/>
            <person name="Adachi N"/>
            <person name="Nishimura O"/>
            <person name="Nakagawa R"/>
            <person name="Tanegashima C"/>
            <person name="Kiyatake I"/>
            <person name="Matsumoto R"/>
            <person name="Murakumo K"/>
            <person name="Nishida K"/>
            <person name="Terakita A"/>
            <person name="Kuratani S"/>
            <person name="Sato K"/>
            <person name="Hyodo S Kuraku.S."/>
        </authorList>
    </citation>
    <scope>NUCLEOTIDE SEQUENCE [LARGE SCALE GENOMIC DNA]</scope>
</reference>
<accession>A0A401SQD3</accession>
<sequence>MGEYQPMFQDSGSGAMDELKVTEGRTWVAAPENSANLEVTKTQRSVRPGGLSRKVDLRLEAVVRKRGPDWRAVAQSQSRPGVLSQGGEAQTGRLSHRGQSRPGVLSRKVDLGLEAVVRKRGPDWRAVAQRSVPAWSAVARRRVPDWRAVAGGDSRTGRLSRGGCLEEGVSRRLSQEASPGMEGCRGR</sequence>
<dbReference type="AlphaFoldDB" id="A0A401SQD3"/>
<comment type="caution">
    <text evidence="2">The sequence shown here is derived from an EMBL/GenBank/DDBJ whole genome shotgun (WGS) entry which is preliminary data.</text>
</comment>
<evidence type="ECO:0000313" key="2">
    <source>
        <dbReference type="EMBL" id="GCC32611.1"/>
    </source>
</evidence>
<name>A0A401SQD3_CHIPU</name>
<evidence type="ECO:0000313" key="3">
    <source>
        <dbReference type="Proteomes" id="UP000287033"/>
    </source>
</evidence>
<organism evidence="2 3">
    <name type="scientific">Chiloscyllium punctatum</name>
    <name type="common">Brownbanded bambooshark</name>
    <name type="synonym">Hemiscyllium punctatum</name>
    <dbReference type="NCBI Taxonomy" id="137246"/>
    <lineage>
        <taxon>Eukaryota</taxon>
        <taxon>Metazoa</taxon>
        <taxon>Chordata</taxon>
        <taxon>Craniata</taxon>
        <taxon>Vertebrata</taxon>
        <taxon>Chondrichthyes</taxon>
        <taxon>Elasmobranchii</taxon>
        <taxon>Galeomorphii</taxon>
        <taxon>Galeoidea</taxon>
        <taxon>Orectolobiformes</taxon>
        <taxon>Hemiscylliidae</taxon>
        <taxon>Chiloscyllium</taxon>
    </lineage>
</organism>
<keyword evidence="3" id="KW-1185">Reference proteome</keyword>
<feature type="region of interest" description="Disordered" evidence="1">
    <location>
        <begin position="69"/>
        <end position="104"/>
    </location>
</feature>
<proteinExistence type="predicted"/>
<dbReference type="EMBL" id="BEZZ01000448">
    <property type="protein sequence ID" value="GCC32611.1"/>
    <property type="molecule type" value="Genomic_DNA"/>
</dbReference>
<evidence type="ECO:0000256" key="1">
    <source>
        <dbReference type="SAM" id="MobiDB-lite"/>
    </source>
</evidence>
<dbReference type="Proteomes" id="UP000287033">
    <property type="component" value="Unassembled WGS sequence"/>
</dbReference>